<dbReference type="AlphaFoldDB" id="W5KC73"/>
<sequence length="255" mass="28332">MENDAGTQTSSPSTSPAPVEISNTLHQASHTGTVIPNRIFVGGIGGKAKENDLRCFFSEYGVIREVNIVTDRDGISKGYGFVTFETQEDAQKILHDADRLSFRDKRINVGQAFRKQLKGHYSYTADTQGSSMAYQAPFGTTYLTTPTGYPYTYHNGVAYFHTPEPNTLSPSHWHAPPHTMSGSSVMVTHSASSICIPQPYHNSQASSQYVPGHVPWTIPQVEVCVLKCISRLLHCVSHCFFFYFCMYSHSPVRIL</sequence>
<keyword evidence="2" id="KW-0217">Developmental protein</keyword>
<dbReference type="GO" id="GO:0003730">
    <property type="term" value="F:mRNA 3'-UTR binding"/>
    <property type="evidence" value="ECO:0007669"/>
    <property type="project" value="TreeGrafter"/>
</dbReference>
<keyword evidence="5" id="KW-0810">Translation regulation</keyword>
<reference evidence="14" key="4">
    <citation type="submission" date="2025-09" db="UniProtKB">
        <authorList>
            <consortium name="Ensembl"/>
        </authorList>
    </citation>
    <scope>IDENTIFICATION</scope>
</reference>
<dbReference type="FunFam" id="3.30.70.330:FF:000167">
    <property type="entry name" value="protein boule-like isoform X1"/>
    <property type="match status" value="1"/>
</dbReference>
<dbReference type="SMART" id="SM00360">
    <property type="entry name" value="RRM"/>
    <property type="match status" value="1"/>
</dbReference>
<keyword evidence="3" id="KW-0963">Cytoplasm</keyword>
<keyword evidence="7 11" id="KW-0694">RNA-binding</keyword>
<dbReference type="Gene3D" id="3.30.70.330">
    <property type="match status" value="1"/>
</dbReference>
<name>W5KC73_ASTMX</name>
<dbReference type="Pfam" id="PF00076">
    <property type="entry name" value="RRM_1"/>
    <property type="match status" value="1"/>
</dbReference>
<dbReference type="PROSITE" id="PS50102">
    <property type="entry name" value="RRM"/>
    <property type="match status" value="1"/>
</dbReference>
<evidence type="ECO:0000256" key="4">
    <source>
        <dbReference type="ARBA" id="ARBA00022782"/>
    </source>
</evidence>
<reference evidence="14" key="3">
    <citation type="submission" date="2025-08" db="UniProtKB">
        <authorList>
            <consortium name="Ensembl"/>
        </authorList>
    </citation>
    <scope>IDENTIFICATION</scope>
</reference>
<accession>W5KC73</accession>
<evidence type="ECO:0000256" key="5">
    <source>
        <dbReference type="ARBA" id="ARBA00022845"/>
    </source>
</evidence>
<evidence type="ECO:0000256" key="12">
    <source>
        <dbReference type="SAM" id="MobiDB-lite"/>
    </source>
</evidence>
<dbReference type="eggNOG" id="KOG0118">
    <property type="taxonomic scope" value="Eukaryota"/>
</dbReference>
<evidence type="ECO:0000256" key="10">
    <source>
        <dbReference type="ARBA" id="ARBA00072848"/>
    </source>
</evidence>
<dbReference type="GO" id="GO:0005737">
    <property type="term" value="C:cytoplasm"/>
    <property type="evidence" value="ECO:0007669"/>
    <property type="project" value="UniProtKB-SubCell"/>
</dbReference>
<comment type="subunit">
    <text evidence="9">Interacts with DAZ1 and DAZL.</text>
</comment>
<dbReference type="Ensembl" id="ENSAMXT00000005184.2">
    <property type="protein sequence ID" value="ENSAMXP00000005184.2"/>
    <property type="gene ID" value="ENSAMXG00000005058.2"/>
</dbReference>
<evidence type="ECO:0000313" key="15">
    <source>
        <dbReference type="Proteomes" id="UP000018467"/>
    </source>
</evidence>
<dbReference type="HOGENOM" id="CLU_077156_1_0_1"/>
<comment type="subcellular location">
    <subcellularLocation>
        <location evidence="1">Cytoplasm</location>
    </subcellularLocation>
</comment>
<dbReference type="PANTHER" id="PTHR11176:SF10">
    <property type="entry name" value="PROTEIN BOULE-LIKE"/>
    <property type="match status" value="1"/>
</dbReference>
<organism evidence="14 15">
    <name type="scientific">Astyanax mexicanus</name>
    <name type="common">Blind cave fish</name>
    <name type="synonym">Astyanax fasciatus mexicanus</name>
    <dbReference type="NCBI Taxonomy" id="7994"/>
    <lineage>
        <taxon>Eukaryota</taxon>
        <taxon>Metazoa</taxon>
        <taxon>Chordata</taxon>
        <taxon>Craniata</taxon>
        <taxon>Vertebrata</taxon>
        <taxon>Euteleostomi</taxon>
        <taxon>Actinopterygii</taxon>
        <taxon>Neopterygii</taxon>
        <taxon>Teleostei</taxon>
        <taxon>Ostariophysi</taxon>
        <taxon>Characiformes</taxon>
        <taxon>Characoidei</taxon>
        <taxon>Acestrorhamphidae</taxon>
        <taxon>Acestrorhamphinae</taxon>
        <taxon>Astyanax</taxon>
    </lineage>
</organism>
<evidence type="ECO:0000256" key="3">
    <source>
        <dbReference type="ARBA" id="ARBA00022490"/>
    </source>
</evidence>
<evidence type="ECO:0000259" key="13">
    <source>
        <dbReference type="PROSITE" id="PS50102"/>
    </source>
</evidence>
<keyword evidence="15" id="KW-1185">Reference proteome</keyword>
<keyword evidence="6" id="KW-0744">Spermatogenesis</keyword>
<evidence type="ECO:0000313" key="14">
    <source>
        <dbReference type="Ensembl" id="ENSAMXP00000005184.2"/>
    </source>
</evidence>
<reference evidence="15" key="2">
    <citation type="journal article" date="2014" name="Nat. Commun.">
        <title>The cavefish genome reveals candidate genes for eye loss.</title>
        <authorList>
            <person name="McGaugh S.E."/>
            <person name="Gross J.B."/>
            <person name="Aken B."/>
            <person name="Blin M."/>
            <person name="Borowsky R."/>
            <person name="Chalopin D."/>
            <person name="Hinaux H."/>
            <person name="Jeffery W.R."/>
            <person name="Keene A."/>
            <person name="Ma L."/>
            <person name="Minx P."/>
            <person name="Murphy D."/>
            <person name="O'Quin K.E."/>
            <person name="Retaux S."/>
            <person name="Rohner N."/>
            <person name="Searle S.M."/>
            <person name="Stahl B.A."/>
            <person name="Tabin C."/>
            <person name="Volff J.N."/>
            <person name="Yoshizawa M."/>
            <person name="Warren W.C."/>
        </authorList>
    </citation>
    <scope>NUCLEOTIDE SEQUENCE [LARGE SCALE GENOMIC DNA]</scope>
    <source>
        <strain evidence="15">female</strain>
    </source>
</reference>
<evidence type="ECO:0000256" key="6">
    <source>
        <dbReference type="ARBA" id="ARBA00022871"/>
    </source>
</evidence>
<dbReference type="GO" id="GO:0008494">
    <property type="term" value="F:translation activator activity"/>
    <property type="evidence" value="ECO:0007669"/>
    <property type="project" value="TreeGrafter"/>
</dbReference>
<evidence type="ECO:0000256" key="7">
    <source>
        <dbReference type="ARBA" id="ARBA00022884"/>
    </source>
</evidence>
<dbReference type="PANTHER" id="PTHR11176">
    <property type="entry name" value="BOULE-RELATED"/>
    <property type="match status" value="1"/>
</dbReference>
<feature type="region of interest" description="Disordered" evidence="12">
    <location>
        <begin position="1"/>
        <end position="20"/>
    </location>
</feature>
<evidence type="ECO:0000256" key="11">
    <source>
        <dbReference type="PROSITE-ProRule" id="PRU00176"/>
    </source>
</evidence>
<dbReference type="GO" id="GO:0007283">
    <property type="term" value="P:spermatogenesis"/>
    <property type="evidence" value="ECO:0007669"/>
    <property type="project" value="UniProtKB-KW"/>
</dbReference>
<evidence type="ECO:0000256" key="8">
    <source>
        <dbReference type="ARBA" id="ARBA00060279"/>
    </source>
</evidence>
<dbReference type="InterPro" id="IPR000504">
    <property type="entry name" value="RRM_dom"/>
</dbReference>
<dbReference type="InterPro" id="IPR012677">
    <property type="entry name" value="Nucleotide-bd_a/b_plait_sf"/>
</dbReference>
<evidence type="ECO:0000256" key="1">
    <source>
        <dbReference type="ARBA" id="ARBA00004496"/>
    </source>
</evidence>
<proteinExistence type="predicted"/>
<dbReference type="GO" id="GO:0030154">
    <property type="term" value="P:cell differentiation"/>
    <property type="evidence" value="ECO:0007669"/>
    <property type="project" value="UniProtKB-KW"/>
</dbReference>
<protein>
    <recommendedName>
        <fullName evidence="10">Protein boule-like</fullName>
    </recommendedName>
</protein>
<dbReference type="GO" id="GO:0045948">
    <property type="term" value="P:positive regulation of translational initiation"/>
    <property type="evidence" value="ECO:0007669"/>
    <property type="project" value="TreeGrafter"/>
</dbReference>
<dbReference type="GO" id="GO:0051321">
    <property type="term" value="P:meiotic cell cycle"/>
    <property type="evidence" value="ECO:0007669"/>
    <property type="project" value="UniProtKB-ARBA"/>
</dbReference>
<keyword evidence="4" id="KW-0221">Differentiation</keyword>
<dbReference type="SUPFAM" id="SSF54928">
    <property type="entry name" value="RNA-binding domain, RBD"/>
    <property type="match status" value="1"/>
</dbReference>
<dbReference type="STRING" id="7994.ENSAMXP00000005184"/>
<dbReference type="InParanoid" id="W5KC73"/>
<dbReference type="InterPro" id="IPR035979">
    <property type="entry name" value="RBD_domain_sf"/>
</dbReference>
<evidence type="ECO:0000256" key="9">
    <source>
        <dbReference type="ARBA" id="ARBA00062241"/>
    </source>
</evidence>
<comment type="function">
    <text evidence="8">Probable RNA-binding protein, which may be required during spermatogenesis. May act by binding to the 3'-UTR of mRNAs and regulating their translation.</text>
</comment>
<dbReference type="Bgee" id="ENSAMXG00000005058">
    <property type="expression patterns" value="Expressed in testis and 2 other cell types or tissues"/>
</dbReference>
<evidence type="ECO:0000256" key="2">
    <source>
        <dbReference type="ARBA" id="ARBA00022473"/>
    </source>
</evidence>
<dbReference type="GeneTree" id="ENSGT00530000063480"/>
<dbReference type="GO" id="GO:0070935">
    <property type="term" value="P:3'-UTR-mediated mRNA stabilization"/>
    <property type="evidence" value="ECO:0007669"/>
    <property type="project" value="TreeGrafter"/>
</dbReference>
<feature type="domain" description="RRM" evidence="13">
    <location>
        <begin position="37"/>
        <end position="114"/>
    </location>
</feature>
<reference evidence="15" key="1">
    <citation type="submission" date="2013-03" db="EMBL/GenBank/DDBJ databases">
        <authorList>
            <person name="Jeffery W."/>
            <person name="Warren W."/>
            <person name="Wilson R.K."/>
        </authorList>
    </citation>
    <scope>NUCLEOTIDE SEQUENCE</scope>
    <source>
        <strain evidence="15">female</strain>
    </source>
</reference>
<dbReference type="Proteomes" id="UP000018467">
    <property type="component" value="Unassembled WGS sequence"/>
</dbReference>